<evidence type="ECO:0000313" key="5">
    <source>
        <dbReference type="Proteomes" id="UP000248987"/>
    </source>
</evidence>
<evidence type="ECO:0000256" key="2">
    <source>
        <dbReference type="SAM" id="SignalP"/>
    </source>
</evidence>
<evidence type="ECO:0000259" key="3">
    <source>
        <dbReference type="Pfam" id="PF18962"/>
    </source>
</evidence>
<dbReference type="Pfam" id="PF18962">
    <property type="entry name" value="Por_Secre_tail"/>
    <property type="match status" value="1"/>
</dbReference>
<comment type="caution">
    <text evidence="4">The sequence shown here is derived from an EMBL/GenBank/DDBJ whole genome shotgun (WGS) entry which is preliminary data.</text>
</comment>
<name>A0A327RW04_9FLAO</name>
<keyword evidence="5" id="KW-1185">Reference proteome</keyword>
<dbReference type="EMBL" id="QLLQ01000015">
    <property type="protein sequence ID" value="RAJ20655.1"/>
    <property type="molecule type" value="Genomic_DNA"/>
</dbReference>
<feature type="domain" description="Secretion system C-terminal sorting" evidence="3">
    <location>
        <begin position="319"/>
        <end position="381"/>
    </location>
</feature>
<accession>A0A327RW04</accession>
<gene>
    <name evidence="4" type="ORF">LX77_03181</name>
</gene>
<dbReference type="RefSeq" id="WP_083993992.1">
    <property type="nucleotide sequence ID" value="NZ_LZRN01000043.1"/>
</dbReference>
<evidence type="ECO:0000256" key="1">
    <source>
        <dbReference type="ARBA" id="ARBA00022729"/>
    </source>
</evidence>
<dbReference type="Proteomes" id="UP000248987">
    <property type="component" value="Unassembled WGS sequence"/>
</dbReference>
<dbReference type="SUPFAM" id="SSF82171">
    <property type="entry name" value="DPP6 N-terminal domain-like"/>
    <property type="match status" value="1"/>
</dbReference>
<dbReference type="AlphaFoldDB" id="A0A327RW04"/>
<sequence length="383" mass="42330">MKKASTIMFLLFGLLQISAQTATDITNLQAPTLNETSGLIFYNNKLITHNDSGGDANLYEINTSSGAIERTVTIKNATNVDWEDIAQDASYIYIADIGNNSGSRTDLKIYKISKDDYKDADNTATPEIISYAYANQADFTPNLNTNNWDAEGLISYDDNLLIFSKNWVDNTVNVYAIPKTSGQAHRAILVSSYNTNGLITGADTSADSNVIFVTGYSSTDAPFMFTIHNIPNNSLDIFSGTVSDKISNIVPLGNQVEAIALFEITTTKHRLYLSNEKFVASVGPITISFPAKLWIIDIDTDAIALTVPDLASDFAVNCYPNPFDKILKLSERVDEISIYDLSGRRITKQHFVEELSLEHLNKGFYIAHIKVKNSKSVMKIIKK</sequence>
<reference evidence="4 5" key="1">
    <citation type="submission" date="2018-06" db="EMBL/GenBank/DDBJ databases">
        <title>Genomic Encyclopedia of Archaeal and Bacterial Type Strains, Phase II (KMG-II): from individual species to whole genera.</title>
        <authorList>
            <person name="Goeker M."/>
        </authorList>
    </citation>
    <scope>NUCLEOTIDE SEQUENCE [LARGE SCALE GENOMIC DNA]</scope>
    <source>
        <strain evidence="4 5">DSM 12408</strain>
    </source>
</reference>
<feature type="signal peptide" evidence="2">
    <location>
        <begin position="1"/>
        <end position="19"/>
    </location>
</feature>
<evidence type="ECO:0000313" key="4">
    <source>
        <dbReference type="EMBL" id="RAJ20655.1"/>
    </source>
</evidence>
<proteinExistence type="predicted"/>
<dbReference type="NCBIfam" id="TIGR04183">
    <property type="entry name" value="Por_Secre_tail"/>
    <property type="match status" value="1"/>
</dbReference>
<protein>
    <submittedName>
        <fullName evidence="4">Putative secreted protein (Por secretion system target)</fullName>
    </submittedName>
</protein>
<keyword evidence="1 2" id="KW-0732">Signal</keyword>
<feature type="chain" id="PRO_5016304584" evidence="2">
    <location>
        <begin position="20"/>
        <end position="383"/>
    </location>
</feature>
<dbReference type="OrthoDB" id="9798438at2"/>
<organism evidence="4 5">
    <name type="scientific">Gelidibacter algens</name>
    <dbReference type="NCBI Taxonomy" id="49280"/>
    <lineage>
        <taxon>Bacteria</taxon>
        <taxon>Pseudomonadati</taxon>
        <taxon>Bacteroidota</taxon>
        <taxon>Flavobacteriia</taxon>
        <taxon>Flavobacteriales</taxon>
        <taxon>Flavobacteriaceae</taxon>
        <taxon>Gelidibacter</taxon>
    </lineage>
</organism>
<dbReference type="InterPro" id="IPR026444">
    <property type="entry name" value="Secre_tail"/>
</dbReference>